<feature type="transmembrane region" description="Helical" evidence="1">
    <location>
        <begin position="15"/>
        <end position="32"/>
    </location>
</feature>
<comment type="caution">
    <text evidence="2">The sequence shown here is derived from an EMBL/GenBank/DDBJ whole genome shotgun (WGS) entry which is preliminary data.</text>
</comment>
<gene>
    <name evidence="2" type="ORF">FLAT13_00524</name>
</gene>
<evidence type="ECO:0000256" key="1">
    <source>
        <dbReference type="SAM" id="Phobius"/>
    </source>
</evidence>
<evidence type="ECO:0000313" key="3">
    <source>
        <dbReference type="Proteomes" id="UP000530060"/>
    </source>
</evidence>
<keyword evidence="3" id="KW-1185">Reference proteome</keyword>
<sequence length="147" mass="17376">MIKEEVGLQSKNDQWKMIIAIIIVGLLLYLIGNNQYDDYSKSFKGETIGLLTRLKSNDEHGYTLQYYFYTDKKIRSVVFVKKYDNEDFNKFFKVKYDLNNPQENNIVLEEELEPDSISLVKAGFTKTKYYIYDAGVTCKYIEKSKWK</sequence>
<dbReference type="RefSeq" id="WP_180907835.1">
    <property type="nucleotide sequence ID" value="NZ_CAIJDP010000057.1"/>
</dbReference>
<name>A0A6V6YPG1_9FLAO</name>
<evidence type="ECO:0000313" key="2">
    <source>
        <dbReference type="EMBL" id="CAD0001377.1"/>
    </source>
</evidence>
<dbReference type="AlphaFoldDB" id="A0A6V6YPG1"/>
<protein>
    <submittedName>
        <fullName evidence="2">Uncharacterized protein</fullName>
    </submittedName>
</protein>
<keyword evidence="1" id="KW-0812">Transmembrane</keyword>
<reference evidence="2 3" key="1">
    <citation type="submission" date="2020-06" db="EMBL/GenBank/DDBJ databases">
        <authorList>
            <person name="Criscuolo A."/>
        </authorList>
    </citation>
    <scope>NUCLEOTIDE SEQUENCE [LARGE SCALE GENOMIC DNA]</scope>
    <source>
        <strain evidence="3">CIP 111411</strain>
    </source>
</reference>
<keyword evidence="1" id="KW-1133">Transmembrane helix</keyword>
<proteinExistence type="predicted"/>
<dbReference type="EMBL" id="CAIJDP010000057">
    <property type="protein sequence ID" value="CAD0001377.1"/>
    <property type="molecule type" value="Genomic_DNA"/>
</dbReference>
<accession>A0A6V6YPG1</accession>
<keyword evidence="1" id="KW-0472">Membrane</keyword>
<dbReference type="Proteomes" id="UP000530060">
    <property type="component" value="Unassembled WGS sequence"/>
</dbReference>
<organism evidence="2 3">
    <name type="scientific">Flavobacterium salmonis</name>
    <dbReference type="NCBI Taxonomy" id="2654844"/>
    <lineage>
        <taxon>Bacteria</taxon>
        <taxon>Pseudomonadati</taxon>
        <taxon>Bacteroidota</taxon>
        <taxon>Flavobacteriia</taxon>
        <taxon>Flavobacteriales</taxon>
        <taxon>Flavobacteriaceae</taxon>
        <taxon>Flavobacterium</taxon>
    </lineage>
</organism>